<dbReference type="InterPro" id="IPR018976">
    <property type="entry name" value="Imelysin-like"/>
</dbReference>
<feature type="domain" description="EfeO-type cupredoxin-like" evidence="6">
    <location>
        <begin position="32"/>
        <end position="138"/>
    </location>
</feature>
<comment type="caution">
    <text evidence="7">The sequence shown here is derived from an EMBL/GenBank/DDBJ whole genome shotgun (WGS) entry which is preliminary data.</text>
</comment>
<keyword evidence="3" id="KW-0732">Signal</keyword>
<keyword evidence="4" id="KW-1133">Transmembrane helix</keyword>
<evidence type="ECO:0000256" key="3">
    <source>
        <dbReference type="ARBA" id="ARBA00022729"/>
    </source>
</evidence>
<evidence type="ECO:0000259" key="5">
    <source>
        <dbReference type="Pfam" id="PF09375"/>
    </source>
</evidence>
<dbReference type="RefSeq" id="WP_260319192.1">
    <property type="nucleotide sequence ID" value="NZ_JACIFZ010000001.1"/>
</dbReference>
<evidence type="ECO:0000256" key="2">
    <source>
        <dbReference type="ARBA" id="ARBA00005989"/>
    </source>
</evidence>
<dbReference type="SUPFAM" id="SSF49503">
    <property type="entry name" value="Cupredoxins"/>
    <property type="match status" value="1"/>
</dbReference>
<dbReference type="Gene3D" id="1.20.1420.20">
    <property type="entry name" value="M75 peptidase, HXXE motif"/>
    <property type="match status" value="1"/>
</dbReference>
<evidence type="ECO:0000256" key="1">
    <source>
        <dbReference type="ARBA" id="ARBA00004418"/>
    </source>
</evidence>
<evidence type="ECO:0000256" key="4">
    <source>
        <dbReference type="SAM" id="Phobius"/>
    </source>
</evidence>
<dbReference type="InterPro" id="IPR050894">
    <property type="entry name" value="EfeM/EfeO_iron_uptake"/>
</dbReference>
<organism evidence="7 8">
    <name type="scientific">Variovorax guangxiensis</name>
    <dbReference type="NCBI Taxonomy" id="1775474"/>
    <lineage>
        <taxon>Bacteria</taxon>
        <taxon>Pseudomonadati</taxon>
        <taxon>Pseudomonadota</taxon>
        <taxon>Betaproteobacteria</taxon>
        <taxon>Burkholderiales</taxon>
        <taxon>Comamonadaceae</taxon>
        <taxon>Variovorax</taxon>
    </lineage>
</organism>
<evidence type="ECO:0000313" key="7">
    <source>
        <dbReference type="EMBL" id="MBB4220166.1"/>
    </source>
</evidence>
<dbReference type="InterPro" id="IPR038352">
    <property type="entry name" value="Imelysin_sf"/>
</dbReference>
<dbReference type="PANTHER" id="PTHR39192">
    <property type="entry name" value="IRON UPTAKE SYSTEM COMPONENT EFEO"/>
    <property type="match status" value="1"/>
</dbReference>
<dbReference type="Pfam" id="PF09375">
    <property type="entry name" value="Peptidase_M75"/>
    <property type="match status" value="1"/>
</dbReference>
<dbReference type="Pfam" id="PF13473">
    <property type="entry name" value="Cupredoxin_1"/>
    <property type="match status" value="1"/>
</dbReference>
<comment type="subcellular location">
    <subcellularLocation>
        <location evidence="1">Periplasm</location>
    </subcellularLocation>
</comment>
<dbReference type="Proteomes" id="UP000524450">
    <property type="component" value="Unassembled WGS sequence"/>
</dbReference>
<protein>
    <submittedName>
        <fullName evidence="7">Iron uptake system component EfeO</fullName>
    </submittedName>
</protein>
<evidence type="ECO:0000313" key="8">
    <source>
        <dbReference type="Proteomes" id="UP000524450"/>
    </source>
</evidence>
<dbReference type="InterPro" id="IPR008972">
    <property type="entry name" value="Cupredoxin"/>
</dbReference>
<dbReference type="EMBL" id="JACIFZ010000001">
    <property type="protein sequence ID" value="MBB4220166.1"/>
    <property type="molecule type" value="Genomic_DNA"/>
</dbReference>
<comment type="similarity">
    <text evidence="2">Belongs to the EfeM/EfeO family.</text>
</comment>
<evidence type="ECO:0000259" key="6">
    <source>
        <dbReference type="Pfam" id="PF13473"/>
    </source>
</evidence>
<gene>
    <name evidence="7" type="ORF">GGD71_000913</name>
</gene>
<feature type="domain" description="Imelysin-like" evidence="5">
    <location>
        <begin position="161"/>
        <end position="390"/>
    </location>
</feature>
<dbReference type="GO" id="GO:0042597">
    <property type="term" value="C:periplasmic space"/>
    <property type="evidence" value="ECO:0007669"/>
    <property type="project" value="UniProtKB-SubCell"/>
</dbReference>
<dbReference type="InterPro" id="IPR053377">
    <property type="entry name" value="Iron_uptake_EfeM/EfeO"/>
</dbReference>
<dbReference type="NCBIfam" id="NF041757">
    <property type="entry name" value="EfeO"/>
    <property type="match status" value="1"/>
</dbReference>
<sequence>MSSSSSSSSSDNKPSSSHLMRVAVAASALLVVAGLAAFWYASNEARKAPAKAADNAVTVTIQGNACEPNEITVPAGRTTFTIVNKSNRALEWEILDGVMVVEERENIAPGFSQTMTVKLQPGEFAITCGLLSNPRGKLRVTPSAASDAEAARPSLVNYVGALAEYQTFLRLEASSLDDAVRALTDAIKAGDLQQARALYTPAHQVYKRIEPMAELFADLDTRINARADYFEKREADPGFTGFHRIEYGLYGQNETKSLAPAADRLIADIGVLKERLRGLNVPPERLAGSASKLLRRVADNLPAGGEDHYGHAEAANLQGSYEGTKKIADLLQPLLVKAAPALQKSVDERFAAFDAALGSYREGEGFKPAPLDEAQRKAMAETVRALAEELGKVNAALGLE</sequence>
<dbReference type="PANTHER" id="PTHR39192:SF1">
    <property type="entry name" value="IRON UPTAKE SYSTEM COMPONENT EFEO"/>
    <property type="match status" value="1"/>
</dbReference>
<keyword evidence="4" id="KW-0812">Transmembrane</keyword>
<name>A0A840FBY5_9BURK</name>
<keyword evidence="4" id="KW-0472">Membrane</keyword>
<dbReference type="AlphaFoldDB" id="A0A840FBY5"/>
<dbReference type="InterPro" id="IPR034981">
    <property type="entry name" value="Imelysin-like_EfeO/Algp7"/>
</dbReference>
<dbReference type="Gene3D" id="2.60.40.420">
    <property type="entry name" value="Cupredoxins - blue copper proteins"/>
    <property type="match status" value="1"/>
</dbReference>
<accession>A0A840FBY5</accession>
<dbReference type="CDD" id="cd14656">
    <property type="entry name" value="Imelysin-like_EfeO"/>
    <property type="match status" value="1"/>
</dbReference>
<reference evidence="7 8" key="1">
    <citation type="submission" date="2020-08" db="EMBL/GenBank/DDBJ databases">
        <title>Genomic Encyclopedia of Type Strains, Phase IV (KMG-V): Genome sequencing to study the core and pangenomes of soil and plant-associated prokaryotes.</title>
        <authorList>
            <person name="Whitman W."/>
        </authorList>
    </citation>
    <scope>NUCLEOTIDE SEQUENCE [LARGE SCALE GENOMIC DNA]</scope>
    <source>
        <strain evidence="7 8">34/80</strain>
    </source>
</reference>
<dbReference type="NCBIfam" id="NF007697">
    <property type="entry name" value="PRK10378.1"/>
    <property type="match status" value="1"/>
</dbReference>
<feature type="transmembrane region" description="Helical" evidence="4">
    <location>
        <begin position="20"/>
        <end position="41"/>
    </location>
</feature>
<proteinExistence type="inferred from homology"/>
<dbReference type="InterPro" id="IPR028096">
    <property type="entry name" value="EfeO_Cupredoxin"/>
</dbReference>